<dbReference type="Pfam" id="PF13640">
    <property type="entry name" value="2OG-FeII_Oxy_3"/>
    <property type="match status" value="1"/>
</dbReference>
<dbReference type="OrthoDB" id="27483at2759"/>
<dbReference type="PANTHER" id="PTHR33099">
    <property type="entry name" value="FE2OG DIOXYGENASE DOMAIN-CONTAINING PROTEIN"/>
    <property type="match status" value="1"/>
</dbReference>
<keyword evidence="1" id="KW-0560">Oxidoreductase</keyword>
<dbReference type="Proteomes" id="UP000294933">
    <property type="component" value="Unassembled WGS sequence"/>
</dbReference>
<reference evidence="3 4" key="1">
    <citation type="submission" date="2018-06" db="EMBL/GenBank/DDBJ databases">
        <title>A transcriptomic atlas of mushroom development highlights an independent origin of complex multicellularity.</title>
        <authorList>
            <consortium name="DOE Joint Genome Institute"/>
            <person name="Krizsan K."/>
            <person name="Almasi E."/>
            <person name="Merenyi Z."/>
            <person name="Sahu N."/>
            <person name="Viragh M."/>
            <person name="Koszo T."/>
            <person name="Mondo S."/>
            <person name="Kiss B."/>
            <person name="Balint B."/>
            <person name="Kues U."/>
            <person name="Barry K."/>
            <person name="Hegedus J.C."/>
            <person name="Henrissat B."/>
            <person name="Johnson J."/>
            <person name="Lipzen A."/>
            <person name="Ohm R."/>
            <person name="Nagy I."/>
            <person name="Pangilinan J."/>
            <person name="Yan J."/>
            <person name="Xiong Y."/>
            <person name="Grigoriev I.V."/>
            <person name="Hibbett D.S."/>
            <person name="Nagy L.G."/>
        </authorList>
    </citation>
    <scope>NUCLEOTIDE SEQUENCE [LARGE SCALE GENOMIC DNA]</scope>
    <source>
        <strain evidence="3 4">SZMC22713</strain>
    </source>
</reference>
<dbReference type="GO" id="GO:0016491">
    <property type="term" value="F:oxidoreductase activity"/>
    <property type="evidence" value="ECO:0007669"/>
    <property type="project" value="UniProtKB-KW"/>
</dbReference>
<evidence type="ECO:0000259" key="2">
    <source>
        <dbReference type="PROSITE" id="PS51471"/>
    </source>
</evidence>
<evidence type="ECO:0000313" key="4">
    <source>
        <dbReference type="Proteomes" id="UP000294933"/>
    </source>
</evidence>
<keyword evidence="1" id="KW-0479">Metal-binding</keyword>
<accession>A0A4Y7QBV6</accession>
<evidence type="ECO:0000313" key="3">
    <source>
        <dbReference type="EMBL" id="TDL25167.1"/>
    </source>
</evidence>
<dbReference type="AlphaFoldDB" id="A0A4Y7QBV6"/>
<dbReference type="GO" id="GO:0046872">
    <property type="term" value="F:metal ion binding"/>
    <property type="evidence" value="ECO:0007669"/>
    <property type="project" value="UniProtKB-KW"/>
</dbReference>
<gene>
    <name evidence="3" type="ORF">BD410DRAFT_837405</name>
</gene>
<dbReference type="EMBL" id="ML170164">
    <property type="protein sequence ID" value="TDL25167.1"/>
    <property type="molecule type" value="Genomic_DNA"/>
</dbReference>
<dbReference type="InterPro" id="IPR005123">
    <property type="entry name" value="Oxoglu/Fe-dep_dioxygenase_dom"/>
</dbReference>
<proteinExistence type="inferred from homology"/>
<evidence type="ECO:0000256" key="1">
    <source>
        <dbReference type="RuleBase" id="RU003682"/>
    </source>
</evidence>
<keyword evidence="4" id="KW-1185">Reference proteome</keyword>
<keyword evidence="1" id="KW-0408">Iron</keyword>
<dbReference type="InterPro" id="IPR044862">
    <property type="entry name" value="Pro_4_hyd_alph_FE2OG_OXY"/>
</dbReference>
<sequence>MVETGIGGLQAAVRDLDKRRAWCNGTWSFPPQDLKLFFEHDNCVSSLLFPSATEEQLSELANACHPAKFGTGDVDVLDETYRKAGKMDVSNFSLNMNPERSGLVEAVKLQLLGLDDQRDIRLEPYKLNVYGKGSFFKVHKDTPRGDKMFASLVIVLPTLHNGGALMLSHKDESTIFDSGKMLQSNSPGVVAYVAFFSDVDHEVREVTSGHRVTITYNLYFKSTGSATTPPKDADEDPREVRLKAMLNSLLADANFLPQGGLLGFGLRYQYPLSRNGLPDLDKMCDVLKGSDATILRTCEELDLSTWLKIVYHVDEYHNYHVLCHAPWDEGQQFDGNAELLNELIQRYGGMVIWTDDPKYKCDAKITWISNSTSNSLHVADYVTYGNEASLGYMYGHISLIVHVGVPGSRDSPSTIEVGADSEDSEF</sequence>
<name>A0A4Y7QBV6_9AGAM</name>
<dbReference type="PANTHER" id="PTHR33099:SF14">
    <property type="entry name" value="PROLYL 4-HYDROXYLASE ALPHA SUBUNIT FE(2+) 2OG DIOXYGENASE DOMAIN-CONTAINING PROTEIN"/>
    <property type="match status" value="1"/>
</dbReference>
<comment type="similarity">
    <text evidence="1">Belongs to the iron/ascorbate-dependent oxidoreductase family.</text>
</comment>
<dbReference type="VEuPathDB" id="FungiDB:BD410DRAFT_837405"/>
<organism evidence="3 4">
    <name type="scientific">Rickenella mellea</name>
    <dbReference type="NCBI Taxonomy" id="50990"/>
    <lineage>
        <taxon>Eukaryota</taxon>
        <taxon>Fungi</taxon>
        <taxon>Dikarya</taxon>
        <taxon>Basidiomycota</taxon>
        <taxon>Agaricomycotina</taxon>
        <taxon>Agaricomycetes</taxon>
        <taxon>Hymenochaetales</taxon>
        <taxon>Rickenellaceae</taxon>
        <taxon>Rickenella</taxon>
    </lineage>
</organism>
<dbReference type="STRING" id="50990.A0A4Y7QBV6"/>
<dbReference type="Gene3D" id="2.60.120.620">
    <property type="entry name" value="q2cbj1_9rhob like domain"/>
    <property type="match status" value="1"/>
</dbReference>
<feature type="domain" description="Fe2OG dioxygenase" evidence="2">
    <location>
        <begin position="121"/>
        <end position="220"/>
    </location>
</feature>
<dbReference type="PROSITE" id="PS51471">
    <property type="entry name" value="FE2OG_OXY"/>
    <property type="match status" value="1"/>
</dbReference>
<protein>
    <recommendedName>
        <fullName evidence="2">Fe2OG dioxygenase domain-containing protein</fullName>
    </recommendedName>
</protein>